<keyword evidence="5 8" id="KW-1133">Transmembrane helix</keyword>
<dbReference type="GO" id="GO:0015729">
    <property type="term" value="P:oxaloacetate transport"/>
    <property type="evidence" value="ECO:0007669"/>
    <property type="project" value="TreeGrafter"/>
</dbReference>
<evidence type="ECO:0000256" key="3">
    <source>
        <dbReference type="ARBA" id="ARBA00022448"/>
    </source>
</evidence>
<evidence type="ECO:0000256" key="4">
    <source>
        <dbReference type="ARBA" id="ARBA00022692"/>
    </source>
</evidence>
<keyword evidence="7" id="KW-0406">Ion transport</keyword>
<keyword evidence="7" id="KW-0739">Sodium transport</keyword>
<evidence type="ECO:0000256" key="2">
    <source>
        <dbReference type="ARBA" id="ARBA00006772"/>
    </source>
</evidence>
<dbReference type="Pfam" id="PF00939">
    <property type="entry name" value="Na_sulph_symp"/>
    <property type="match status" value="1"/>
</dbReference>
<dbReference type="Ensembl" id="ENSSAUT00010025308.1">
    <property type="protein sequence ID" value="ENSSAUP00010023957.1"/>
    <property type="gene ID" value="ENSSAUG00010010503.1"/>
</dbReference>
<keyword evidence="6 8" id="KW-0472">Membrane</keyword>
<feature type="transmembrane region" description="Helical" evidence="8">
    <location>
        <begin position="528"/>
        <end position="547"/>
    </location>
</feature>
<dbReference type="CDD" id="cd01115">
    <property type="entry name" value="SLC13_permease"/>
    <property type="match status" value="1"/>
</dbReference>
<dbReference type="GO" id="GO:0017153">
    <property type="term" value="F:sodium:dicarboxylate symporter activity"/>
    <property type="evidence" value="ECO:0007669"/>
    <property type="project" value="TreeGrafter"/>
</dbReference>
<keyword evidence="3" id="KW-0813">Transport</keyword>
<feature type="transmembrane region" description="Helical" evidence="8">
    <location>
        <begin position="312"/>
        <end position="331"/>
    </location>
</feature>
<dbReference type="PANTHER" id="PTHR10283:SF134">
    <property type="entry name" value="SOLUTE CARRIER FAMILY 13 MEMBER 5A"/>
    <property type="match status" value="1"/>
</dbReference>
<feature type="transmembrane region" description="Helical" evidence="8">
    <location>
        <begin position="206"/>
        <end position="226"/>
    </location>
</feature>
<dbReference type="PANTHER" id="PTHR10283">
    <property type="entry name" value="SOLUTE CARRIER FAMILY 13 MEMBER"/>
    <property type="match status" value="1"/>
</dbReference>
<dbReference type="AlphaFoldDB" id="A0A671VDU3"/>
<dbReference type="GO" id="GO:0015137">
    <property type="term" value="F:citrate transmembrane transporter activity"/>
    <property type="evidence" value="ECO:0007669"/>
    <property type="project" value="TreeGrafter"/>
</dbReference>
<keyword evidence="4 8" id="KW-0812">Transmembrane</keyword>
<dbReference type="GO" id="GO:0015141">
    <property type="term" value="F:succinate transmembrane transporter activity"/>
    <property type="evidence" value="ECO:0007669"/>
    <property type="project" value="TreeGrafter"/>
</dbReference>
<reference evidence="9" key="3">
    <citation type="submission" date="2025-09" db="UniProtKB">
        <authorList>
            <consortium name="Ensembl"/>
        </authorList>
    </citation>
    <scope>IDENTIFICATION</scope>
</reference>
<keyword evidence="10" id="KW-1185">Reference proteome</keyword>
<feature type="transmembrane region" description="Helical" evidence="8">
    <location>
        <begin position="12"/>
        <end position="29"/>
    </location>
</feature>
<feature type="transmembrane region" description="Helical" evidence="8">
    <location>
        <begin position="406"/>
        <end position="423"/>
    </location>
</feature>
<dbReference type="GO" id="GO:0015741">
    <property type="term" value="P:fumarate transport"/>
    <property type="evidence" value="ECO:0007669"/>
    <property type="project" value="TreeGrafter"/>
</dbReference>
<feature type="transmembrane region" description="Helical" evidence="8">
    <location>
        <begin position="351"/>
        <end position="368"/>
    </location>
</feature>
<evidence type="ECO:0000256" key="8">
    <source>
        <dbReference type="SAM" id="Phobius"/>
    </source>
</evidence>
<feature type="transmembrane region" description="Helical" evidence="8">
    <location>
        <begin position="71"/>
        <end position="92"/>
    </location>
</feature>
<evidence type="ECO:0000256" key="6">
    <source>
        <dbReference type="ARBA" id="ARBA00023136"/>
    </source>
</evidence>
<feature type="transmembrane region" description="Helical" evidence="8">
    <location>
        <begin position="98"/>
        <end position="128"/>
    </location>
</feature>
<protein>
    <submittedName>
        <fullName evidence="9">Solute carrier family 13 member 5a</fullName>
    </submittedName>
</protein>
<accession>A0A671VDU3</accession>
<feature type="transmembrane region" description="Helical" evidence="8">
    <location>
        <begin position="246"/>
        <end position="271"/>
    </location>
</feature>
<dbReference type="GeneTree" id="ENSGT01030000234550"/>
<feature type="transmembrane region" description="Helical" evidence="8">
    <location>
        <begin position="443"/>
        <end position="476"/>
    </location>
</feature>
<dbReference type="GO" id="GO:0005886">
    <property type="term" value="C:plasma membrane"/>
    <property type="evidence" value="ECO:0007669"/>
    <property type="project" value="TreeGrafter"/>
</dbReference>
<reference evidence="9" key="2">
    <citation type="submission" date="2025-08" db="UniProtKB">
        <authorList>
            <consortium name="Ensembl"/>
        </authorList>
    </citation>
    <scope>IDENTIFICATION</scope>
</reference>
<dbReference type="InterPro" id="IPR001898">
    <property type="entry name" value="SLC13A/DASS"/>
</dbReference>
<evidence type="ECO:0000256" key="1">
    <source>
        <dbReference type="ARBA" id="ARBA00004141"/>
    </source>
</evidence>
<dbReference type="InterPro" id="IPR031312">
    <property type="entry name" value="Na/sul_symport_CS"/>
</dbReference>
<evidence type="ECO:0000256" key="5">
    <source>
        <dbReference type="ARBA" id="ARBA00022989"/>
    </source>
</evidence>
<reference evidence="9" key="1">
    <citation type="submission" date="2021-04" db="EMBL/GenBank/DDBJ databases">
        <authorList>
            <consortium name="Wellcome Sanger Institute Data Sharing"/>
        </authorList>
    </citation>
    <scope>NUCLEOTIDE SEQUENCE [LARGE SCALE GENOMIC DNA]</scope>
</reference>
<evidence type="ECO:0000313" key="10">
    <source>
        <dbReference type="Proteomes" id="UP000472265"/>
    </source>
</evidence>
<keyword evidence="7" id="KW-0915">Sodium</keyword>
<comment type="similarity">
    <text evidence="2">Belongs to the SLC13A/DASS transporter (TC 2.A.47) family. NADC subfamily.</text>
</comment>
<evidence type="ECO:0000313" key="9">
    <source>
        <dbReference type="Ensembl" id="ENSSAUP00010023957.1"/>
    </source>
</evidence>
<name>A0A671VDU3_SPAAU</name>
<sequence>NFEVFYSSISIFCYFLLSLYIILLTPLSIQQSLMAVYWCTEVLPLPVTALLPTILFPVLGIMQSKDVCMQYLKDTNMLFVGGLMVAVAVEHWNLHKRIALRVLLLVGVRPALLMLGFMGVTAFLSMWISNTATTAMMVPIVQAILDQLNSNVDPEPSPKTQRRTVVLQEEHAEKTSSILPAVVPLENGTIDELSDEEEERRNMSKGLLLCVCYAASIGGIATLTGTGPNLVLIGQMNQLFPNNGDVINFASWFAFAFPTMVLMLTLAWFWLQFLYIGCNLRRTWGCGAVQTEKERAGYEVIRDEYRRLGPMSYAEISVLALFILMVVLWFTRDPRFVDGWATHVFNAKAEFVTDATVSLFVAILLFVLPSEPPYFLCFWRRSDTESQVLRGPAPPLLTWQVTQKKMPWNILLLLGGGFALAKGSEESGLSRWLGAQMTPLHSIPPWAIAVILCLLIATFTECASNVATATLFLPILASMSQSISLNPLYVMIPCTLSASFAFMLPVATPPNAIVFSYGILKVTDMAKAGVVMNVLGIGCISLAINSWGRVMFSLDSFPSWANTTTPV</sequence>
<proteinExistence type="inferred from homology"/>
<dbReference type="PROSITE" id="PS01271">
    <property type="entry name" value="NA_SULFATE"/>
    <property type="match status" value="1"/>
</dbReference>
<feature type="transmembrane region" description="Helical" evidence="8">
    <location>
        <begin position="35"/>
        <end position="59"/>
    </location>
</feature>
<comment type="subcellular location">
    <subcellularLocation>
        <location evidence="1">Membrane</location>
        <topology evidence="1">Multi-pass membrane protein</topology>
    </subcellularLocation>
</comment>
<dbReference type="Proteomes" id="UP000472265">
    <property type="component" value="Chromosome 13"/>
</dbReference>
<evidence type="ECO:0000256" key="7">
    <source>
        <dbReference type="ARBA" id="ARBA00023201"/>
    </source>
</evidence>
<gene>
    <name evidence="9" type="primary">LOC115593527</name>
</gene>
<organism evidence="9 10">
    <name type="scientific">Sparus aurata</name>
    <name type="common">Gilthead sea bream</name>
    <dbReference type="NCBI Taxonomy" id="8175"/>
    <lineage>
        <taxon>Eukaryota</taxon>
        <taxon>Metazoa</taxon>
        <taxon>Chordata</taxon>
        <taxon>Craniata</taxon>
        <taxon>Vertebrata</taxon>
        <taxon>Euteleostomi</taxon>
        <taxon>Actinopterygii</taxon>
        <taxon>Neopterygii</taxon>
        <taxon>Teleostei</taxon>
        <taxon>Neoteleostei</taxon>
        <taxon>Acanthomorphata</taxon>
        <taxon>Eupercaria</taxon>
        <taxon>Spariformes</taxon>
        <taxon>Sparidae</taxon>
        <taxon>Sparus</taxon>
    </lineage>
</organism>